<dbReference type="RefSeq" id="WP_069335021.1">
    <property type="nucleotide sequence ID" value="NZ_JAACZK010000078.1"/>
</dbReference>
<dbReference type="Pfam" id="PF08798">
    <property type="entry name" value="CRISPR_assoc"/>
    <property type="match status" value="1"/>
</dbReference>
<organism evidence="1">
    <name type="scientific">Klebsiella pneumoniae</name>
    <dbReference type="NCBI Taxonomy" id="573"/>
    <lineage>
        <taxon>Bacteria</taxon>
        <taxon>Pseudomonadati</taxon>
        <taxon>Pseudomonadota</taxon>
        <taxon>Gammaproteobacteria</taxon>
        <taxon>Enterobacterales</taxon>
        <taxon>Enterobacteriaceae</taxon>
        <taxon>Klebsiella/Raoultella group</taxon>
        <taxon>Klebsiella</taxon>
        <taxon>Klebsiella pneumoniae complex</taxon>
    </lineage>
</organism>
<dbReference type="Gene3D" id="3.30.70.1210">
    <property type="entry name" value="Crispr-associated protein, domain 2"/>
    <property type="match status" value="1"/>
</dbReference>
<evidence type="ECO:0000313" key="1">
    <source>
        <dbReference type="EMBL" id="ASF81423.1"/>
    </source>
</evidence>
<name>A0A218N5D4_KLEPN</name>
<proteinExistence type="predicted"/>
<sequence length="188" mass="20916">MIYYDNAFRLRIRHTSVYQIHQHLDFFMQERKGEKLPYSFKIFPGTGDDSLLLVRTATALELPGEKKRELILSEGHEIKFITSMAIFHKGTKSEGRGRRQFAPSEEASYQLALTKLANAGFKPGQIVVSGPKFVHIVKGNAGRGFTLPVFTVQGTAIISNQQEAEVGIVYGVGPKRVFGCGFMHLAGQ</sequence>
<protein>
    <submittedName>
        <fullName evidence="1">CRISPR-associated protein</fullName>
    </submittedName>
</protein>
<accession>A0A218N5D4</accession>
<dbReference type="InterPro" id="IPR010179">
    <property type="entry name" value="CRISPR-assoc_prot_Cse3"/>
</dbReference>
<dbReference type="SUPFAM" id="SSF117987">
    <property type="entry name" value="CRISPR-associated protein"/>
    <property type="match status" value="1"/>
</dbReference>
<keyword evidence="1" id="KW-0614">Plasmid</keyword>
<gene>
    <name evidence="1" type="ORF">KP64477b_00095</name>
</gene>
<geneLocation type="plasmid" evidence="1">
    <name>pKP64477b</name>
</geneLocation>
<dbReference type="AlphaFoldDB" id="A0A218N5D4"/>
<dbReference type="EMBL" id="MF150122">
    <property type="protein sequence ID" value="ASF81423.1"/>
    <property type="molecule type" value="Genomic_DNA"/>
</dbReference>
<reference evidence="1" key="1">
    <citation type="submission" date="2017-05" db="EMBL/GenBank/DDBJ databases">
        <authorList>
            <person name="Song R."/>
            <person name="Chenine A.L."/>
            <person name="Ruprecht R.M."/>
        </authorList>
    </citation>
    <scope>NUCLEOTIDE SEQUENCE</scope>
    <source>
        <strain evidence="1">A64477</strain>
        <plasmid evidence="1">pKP64477b</plasmid>
    </source>
</reference>